<keyword evidence="7 10" id="KW-1133">Transmembrane helix</keyword>
<evidence type="ECO:0000313" key="14">
    <source>
        <dbReference type="EMBL" id="KAF5752203.1"/>
    </source>
</evidence>
<feature type="region of interest" description="Disordered" evidence="11">
    <location>
        <begin position="1"/>
        <end position="29"/>
    </location>
</feature>
<dbReference type="EMBL" id="JAAARO010000001">
    <property type="protein sequence ID" value="KAF5752203.1"/>
    <property type="molecule type" value="Genomic_DNA"/>
</dbReference>
<evidence type="ECO:0000256" key="3">
    <source>
        <dbReference type="ARBA" id="ARBA00022448"/>
    </source>
</evidence>
<feature type="compositionally biased region" description="Acidic residues" evidence="11">
    <location>
        <begin position="1"/>
        <end position="10"/>
    </location>
</feature>
<evidence type="ECO:0000256" key="10">
    <source>
        <dbReference type="RuleBase" id="RU321113"/>
    </source>
</evidence>
<reference evidence="14 15" key="1">
    <citation type="journal article" date="2020" name="Nat. Commun.">
        <title>Genome of Tripterygium wilfordii and identification of cytochrome P450 involved in triptolide biosynthesis.</title>
        <authorList>
            <person name="Tu L."/>
            <person name="Su P."/>
            <person name="Zhang Z."/>
            <person name="Gao L."/>
            <person name="Wang J."/>
            <person name="Hu T."/>
            <person name="Zhou J."/>
            <person name="Zhang Y."/>
            <person name="Zhao Y."/>
            <person name="Liu Y."/>
            <person name="Song Y."/>
            <person name="Tong Y."/>
            <person name="Lu Y."/>
            <person name="Yang J."/>
            <person name="Xu C."/>
            <person name="Jia M."/>
            <person name="Peters R.J."/>
            <person name="Huang L."/>
            <person name="Gao W."/>
        </authorList>
    </citation>
    <scope>NUCLEOTIDE SEQUENCE [LARGE SCALE GENOMIC DNA]</scope>
    <source>
        <strain evidence="15">cv. XIE 37</strain>
        <tissue evidence="14">Leaf</tissue>
    </source>
</reference>
<dbReference type="Pfam" id="PF22776">
    <property type="entry name" value="K_trans_C"/>
    <property type="match status" value="1"/>
</dbReference>
<comment type="caution">
    <text evidence="10">Lacks conserved residue(s) required for the propagation of feature annotation.</text>
</comment>
<feature type="transmembrane region" description="Helical" evidence="10">
    <location>
        <begin position="67"/>
        <end position="85"/>
    </location>
</feature>
<keyword evidence="9 10" id="KW-0472">Membrane</keyword>
<sequence length="597" mass="67643">MEAGDLEPENPQENRMESIEEEEEARHDRPIEINTMKKPSWRNLMHNDSFLENVLSAVSGIKAADNALTNNAVTWISVVILILLFQIQRFGTDKIGYAFAPILTIWFTFIGFIGVYNFVKYEPSKIIKAVNPWYIVMYFARNKLNAWKSLGGVILCLTGSEALFADLGHFNVRAIRISSCTVVFPCIICAYFGQASYLLKNKQDVANAFYSSVPGKLYWPMFVIAVLAAVIASQSMISASFSIVQQSVALGCFPRVKIVHTSRKYAGQVYVPEINHLLMLACVGITLGFKSSLEIGNAYGIAVAFVLSITSSFLILVMIMIWKTNMILVIAYALIIGLSELLMLSASLYKFVDGGYIPLIFAIVLVTITCIWNYGHRKKYQYQLVNKISINAVTEIASNPTIHRVPGIALFYTELVHGISPMFTQYASQVKALHSILVFISIKSLHISKVPPDERFLFQRVESEGIPIFRSVVRYGYKDERKEWESFEATLVDQLRKFIVANPRLMRFYDSDGKEGTMIDEERTQTELRLVDNALRHGDVTYLMGEVEMTASKSSSPWKKMVIDYGYNWLSRCVRQPDEFFMLPRKRLLKVGMTCEV</sequence>
<comment type="similarity">
    <text evidence="2 10">Belongs to the HAK/KUP transporter (TC 2.A.72.3) family.</text>
</comment>
<dbReference type="PANTHER" id="PTHR30540:SF117">
    <property type="entry name" value="POTASSIUM TRANSPORTER"/>
    <property type="match status" value="1"/>
</dbReference>
<evidence type="ECO:0000259" key="12">
    <source>
        <dbReference type="Pfam" id="PF02705"/>
    </source>
</evidence>
<evidence type="ECO:0000256" key="8">
    <source>
        <dbReference type="ARBA" id="ARBA00023065"/>
    </source>
</evidence>
<evidence type="ECO:0000256" key="1">
    <source>
        <dbReference type="ARBA" id="ARBA00004651"/>
    </source>
</evidence>
<evidence type="ECO:0000256" key="9">
    <source>
        <dbReference type="ARBA" id="ARBA00023136"/>
    </source>
</evidence>
<evidence type="ECO:0000256" key="4">
    <source>
        <dbReference type="ARBA" id="ARBA00022538"/>
    </source>
</evidence>
<keyword evidence="6 10" id="KW-0630">Potassium</keyword>
<feature type="transmembrane region" description="Helical" evidence="10">
    <location>
        <begin position="265"/>
        <end position="287"/>
    </location>
</feature>
<dbReference type="NCBIfam" id="TIGR00794">
    <property type="entry name" value="kup"/>
    <property type="match status" value="1"/>
</dbReference>
<comment type="function">
    <text evidence="10">Potassium transporter.</text>
</comment>
<keyword evidence="4 10" id="KW-0633">Potassium transport</keyword>
<proteinExistence type="inferred from homology"/>
<feature type="transmembrane region" description="Helical" evidence="10">
    <location>
        <begin position="329"/>
        <end position="349"/>
    </location>
</feature>
<evidence type="ECO:0000256" key="5">
    <source>
        <dbReference type="ARBA" id="ARBA00022692"/>
    </source>
</evidence>
<accession>A0A7J7E0Y2</accession>
<evidence type="ECO:0000313" key="15">
    <source>
        <dbReference type="Proteomes" id="UP000593562"/>
    </source>
</evidence>
<gene>
    <name evidence="14" type="ORF">HS088_TW01G00110</name>
</gene>
<keyword evidence="15" id="KW-1185">Reference proteome</keyword>
<dbReference type="Proteomes" id="UP000593562">
    <property type="component" value="Unassembled WGS sequence"/>
</dbReference>
<dbReference type="GO" id="GO:0005886">
    <property type="term" value="C:plasma membrane"/>
    <property type="evidence" value="ECO:0007669"/>
    <property type="project" value="UniProtKB-SubCell"/>
</dbReference>
<organism evidence="14 15">
    <name type="scientific">Tripterygium wilfordii</name>
    <name type="common">Thunder God vine</name>
    <dbReference type="NCBI Taxonomy" id="458696"/>
    <lineage>
        <taxon>Eukaryota</taxon>
        <taxon>Viridiplantae</taxon>
        <taxon>Streptophyta</taxon>
        <taxon>Embryophyta</taxon>
        <taxon>Tracheophyta</taxon>
        <taxon>Spermatophyta</taxon>
        <taxon>Magnoliopsida</taxon>
        <taxon>eudicotyledons</taxon>
        <taxon>Gunneridae</taxon>
        <taxon>Pentapetalae</taxon>
        <taxon>rosids</taxon>
        <taxon>fabids</taxon>
        <taxon>Celastrales</taxon>
        <taxon>Celastraceae</taxon>
        <taxon>Tripterygium</taxon>
    </lineage>
</organism>
<dbReference type="FunCoup" id="A0A7J7E0Y2">
    <property type="interactions" value="10"/>
</dbReference>
<protein>
    <recommendedName>
        <fullName evidence="10">Potassium transporter</fullName>
    </recommendedName>
</protein>
<evidence type="ECO:0000256" key="11">
    <source>
        <dbReference type="SAM" id="MobiDB-lite"/>
    </source>
</evidence>
<evidence type="ECO:0000256" key="6">
    <source>
        <dbReference type="ARBA" id="ARBA00022958"/>
    </source>
</evidence>
<evidence type="ECO:0000256" key="2">
    <source>
        <dbReference type="ARBA" id="ARBA00008440"/>
    </source>
</evidence>
<evidence type="ECO:0000259" key="13">
    <source>
        <dbReference type="Pfam" id="PF22776"/>
    </source>
</evidence>
<feature type="compositionally biased region" description="Basic and acidic residues" evidence="11">
    <location>
        <begin position="12"/>
        <end position="29"/>
    </location>
</feature>
<dbReference type="AlphaFoldDB" id="A0A7J7E0Y2"/>
<feature type="transmembrane region" description="Helical" evidence="10">
    <location>
        <begin position="177"/>
        <end position="197"/>
    </location>
</feature>
<evidence type="ECO:0000256" key="7">
    <source>
        <dbReference type="ARBA" id="ARBA00022989"/>
    </source>
</evidence>
<dbReference type="InterPro" id="IPR053951">
    <property type="entry name" value="K_trans_N"/>
</dbReference>
<comment type="subcellular location">
    <subcellularLocation>
        <location evidence="1">Cell membrane</location>
        <topology evidence="1">Multi-pass membrane protein</topology>
    </subcellularLocation>
    <subcellularLocation>
        <location evidence="10">Membrane</location>
        <topology evidence="10">Multi-pass membrane protein</topology>
    </subcellularLocation>
</comment>
<feature type="transmembrane region" description="Helical" evidence="10">
    <location>
        <begin position="217"/>
        <end position="244"/>
    </location>
</feature>
<dbReference type="Pfam" id="PF02705">
    <property type="entry name" value="K_trans"/>
    <property type="match status" value="1"/>
</dbReference>
<feature type="domain" description="K+ potassium transporter integral membrane" evidence="12">
    <location>
        <begin position="54"/>
        <end position="394"/>
    </location>
</feature>
<name>A0A7J7E0Y2_TRIWF</name>
<keyword evidence="5 10" id="KW-0812">Transmembrane</keyword>
<keyword evidence="3" id="KW-0813">Transport</keyword>
<dbReference type="GO" id="GO:0015079">
    <property type="term" value="F:potassium ion transmembrane transporter activity"/>
    <property type="evidence" value="ECO:0007669"/>
    <property type="project" value="UniProtKB-UniRule"/>
</dbReference>
<feature type="transmembrane region" description="Helical" evidence="10">
    <location>
        <begin position="97"/>
        <end position="119"/>
    </location>
</feature>
<dbReference type="InParanoid" id="A0A7J7E0Y2"/>
<dbReference type="PANTHER" id="PTHR30540">
    <property type="entry name" value="OSMOTIC STRESS POTASSIUM TRANSPORTER"/>
    <property type="match status" value="1"/>
</dbReference>
<comment type="caution">
    <text evidence="14">The sequence shown here is derived from an EMBL/GenBank/DDBJ whole genome shotgun (WGS) entry which is preliminary data.</text>
</comment>
<dbReference type="InterPro" id="IPR003855">
    <property type="entry name" value="K+_transporter"/>
</dbReference>
<dbReference type="InterPro" id="IPR053952">
    <property type="entry name" value="K_trans_C"/>
</dbReference>
<keyword evidence="8 10" id="KW-0406">Ion transport</keyword>
<feature type="domain" description="K+ potassium transporter C-terminal" evidence="13">
    <location>
        <begin position="406"/>
        <end position="596"/>
    </location>
</feature>
<feature type="transmembrane region" description="Helical" evidence="10">
    <location>
        <begin position="299"/>
        <end position="322"/>
    </location>
</feature>
<feature type="transmembrane region" description="Helical" evidence="10">
    <location>
        <begin position="355"/>
        <end position="374"/>
    </location>
</feature>